<reference evidence="3 4" key="1">
    <citation type="submission" date="2016-08" db="EMBL/GenBank/DDBJ databases">
        <title>Genome of Bacillus solimangrovi GH2-4.</title>
        <authorList>
            <person name="Lim S."/>
            <person name="Kim B.-C."/>
        </authorList>
    </citation>
    <scope>NUCLEOTIDE SEQUENCE [LARGE SCALE GENOMIC DNA]</scope>
    <source>
        <strain evidence="3 4">GH2-4</strain>
    </source>
</reference>
<dbReference type="PANTHER" id="PTHR43372">
    <property type="entry name" value="FATTY-ACID AMIDE HYDROLASE"/>
    <property type="match status" value="1"/>
</dbReference>
<evidence type="ECO:0000313" key="3">
    <source>
        <dbReference type="EMBL" id="OEH93379.1"/>
    </source>
</evidence>
<evidence type="ECO:0000259" key="2">
    <source>
        <dbReference type="Pfam" id="PF01425"/>
    </source>
</evidence>
<dbReference type="Proteomes" id="UP000095209">
    <property type="component" value="Unassembled WGS sequence"/>
</dbReference>
<keyword evidence="1" id="KW-0175">Coiled coil</keyword>
<dbReference type="SUPFAM" id="SSF75304">
    <property type="entry name" value="Amidase signature (AS) enzymes"/>
    <property type="match status" value="1"/>
</dbReference>
<comment type="caution">
    <text evidence="3">The sequence shown here is derived from an EMBL/GenBank/DDBJ whole genome shotgun (WGS) entry which is preliminary data.</text>
</comment>
<dbReference type="Gene3D" id="3.90.1300.10">
    <property type="entry name" value="Amidase signature (AS) domain"/>
    <property type="match status" value="1"/>
</dbReference>
<accession>A0A1E5LH20</accession>
<dbReference type="InterPro" id="IPR036928">
    <property type="entry name" value="AS_sf"/>
</dbReference>
<dbReference type="PIRSF" id="PIRSF001221">
    <property type="entry name" value="Amidase_fungi"/>
    <property type="match status" value="1"/>
</dbReference>
<organism evidence="3 4">
    <name type="scientific">Bacillus solimangrovi</name>
    <dbReference type="NCBI Taxonomy" id="1305675"/>
    <lineage>
        <taxon>Bacteria</taxon>
        <taxon>Bacillati</taxon>
        <taxon>Bacillota</taxon>
        <taxon>Bacilli</taxon>
        <taxon>Bacillales</taxon>
        <taxon>Bacillaceae</taxon>
        <taxon>Bacillus</taxon>
    </lineage>
</organism>
<keyword evidence="4" id="KW-1185">Reference proteome</keyword>
<feature type="domain" description="Amidase" evidence="2">
    <location>
        <begin position="28"/>
        <end position="476"/>
    </location>
</feature>
<dbReference type="EMBL" id="MJEH01000012">
    <property type="protein sequence ID" value="OEH93379.1"/>
    <property type="molecule type" value="Genomic_DNA"/>
</dbReference>
<dbReference type="RefSeq" id="WP_069716592.1">
    <property type="nucleotide sequence ID" value="NZ_MJEH01000012.1"/>
</dbReference>
<evidence type="ECO:0000256" key="1">
    <source>
        <dbReference type="SAM" id="Coils"/>
    </source>
</evidence>
<dbReference type="InterPro" id="IPR052739">
    <property type="entry name" value="FAAH2"/>
</dbReference>
<dbReference type="GO" id="GO:0012505">
    <property type="term" value="C:endomembrane system"/>
    <property type="evidence" value="ECO:0007669"/>
    <property type="project" value="TreeGrafter"/>
</dbReference>
<dbReference type="STRING" id="1305675.BFG57_12055"/>
<gene>
    <name evidence="3" type="ORF">BFG57_12055</name>
</gene>
<dbReference type="Pfam" id="PF01425">
    <property type="entry name" value="Amidase"/>
    <property type="match status" value="1"/>
</dbReference>
<protein>
    <submittedName>
        <fullName evidence="3">Amidase</fullName>
    </submittedName>
</protein>
<feature type="coiled-coil region" evidence="1">
    <location>
        <begin position="44"/>
        <end position="71"/>
    </location>
</feature>
<dbReference type="PANTHER" id="PTHR43372:SF4">
    <property type="entry name" value="FATTY-ACID AMIDE HYDROLASE 2"/>
    <property type="match status" value="1"/>
</dbReference>
<dbReference type="AlphaFoldDB" id="A0A1E5LH20"/>
<evidence type="ECO:0000313" key="4">
    <source>
        <dbReference type="Proteomes" id="UP000095209"/>
    </source>
</evidence>
<sequence length="495" mass="55679">MKRDDFVFYSATKLAMLIRNGKLTSEQVTRALIQRIQLHDVEINAVVNKNVEQLLNEAQRADKEKKRGIELGLLHGVPITLKESYAVKGMRTTSGYKPWKEYTTNFDATIVSRLKDAGAIIVGKTNVPPLLMDLQTDNEIYGRTNNPWDVSRTPGGSSGGGAAAVASGFSYLDIGSDIGGSLRVPAHYCGVYSLKPTEHSVPAFGHLPMDDQTKQPEYTTSRHLASYGPIARSIDDLIISFSIIAGCDNRDVKVPPLLEQNEITMNFKKIKIAWMDQFPDIPVAKEIREHIHRFVEKLESLGIQTVKIDEFPVDKSKVWETWGKIIDAELNSGKPSIIRGLEHVMTKGVQRDYPSTSKLVPLTFKNYMKVLTQREKLITSFDTFMDEYEMFILPVSATTAFPHNQKDKLIGYQPIYKNPIYVDDTPMNYWQATTAYTNLFNVLTNPVVTIPIGLSDENMPIGVQCVGCRWADYTLLHTLKHIVSELNTEFSHVSF</sequence>
<proteinExistence type="predicted"/>
<dbReference type="InterPro" id="IPR023631">
    <property type="entry name" value="Amidase_dom"/>
</dbReference>
<name>A0A1E5LH20_9BACI</name>